<protein>
    <recommendedName>
        <fullName evidence="3">Zinc finger CCCH domain-containing protein 14</fullName>
    </recommendedName>
</protein>
<keyword evidence="4" id="KW-0479">Metal-binding</keyword>
<organism evidence="10 11">
    <name type="scientific">Pristionchus entomophagus</name>
    <dbReference type="NCBI Taxonomy" id="358040"/>
    <lineage>
        <taxon>Eukaryota</taxon>
        <taxon>Metazoa</taxon>
        <taxon>Ecdysozoa</taxon>
        <taxon>Nematoda</taxon>
        <taxon>Chromadorea</taxon>
        <taxon>Rhabditida</taxon>
        <taxon>Rhabditina</taxon>
        <taxon>Diplogasteromorpha</taxon>
        <taxon>Diplogasteroidea</taxon>
        <taxon>Neodiplogasteridae</taxon>
        <taxon>Pristionchus</taxon>
    </lineage>
</organism>
<reference evidence="10" key="1">
    <citation type="submission" date="2023-10" db="EMBL/GenBank/DDBJ databases">
        <title>Genome assembly of Pristionchus species.</title>
        <authorList>
            <person name="Yoshida K."/>
            <person name="Sommer R.J."/>
        </authorList>
    </citation>
    <scope>NUCLEOTIDE SEQUENCE</scope>
    <source>
        <strain evidence="10">RS0144</strain>
    </source>
</reference>
<evidence type="ECO:0000256" key="6">
    <source>
        <dbReference type="ARBA" id="ARBA00022771"/>
    </source>
</evidence>
<feature type="compositionally biased region" description="Basic and acidic residues" evidence="9">
    <location>
        <begin position="815"/>
        <end position="830"/>
    </location>
</feature>
<dbReference type="Gene3D" id="4.10.1000.40">
    <property type="match status" value="2"/>
</dbReference>
<keyword evidence="7" id="KW-0862">Zinc</keyword>
<dbReference type="InterPro" id="IPR040366">
    <property type="entry name" value="Nab2/ZC3H14"/>
</dbReference>
<feature type="region of interest" description="Disordered" evidence="9">
    <location>
        <begin position="420"/>
        <end position="443"/>
    </location>
</feature>
<feature type="compositionally biased region" description="Polar residues" evidence="9">
    <location>
        <begin position="525"/>
        <end position="551"/>
    </location>
</feature>
<evidence type="ECO:0000313" key="11">
    <source>
        <dbReference type="Proteomes" id="UP001432027"/>
    </source>
</evidence>
<dbReference type="GO" id="GO:0043488">
    <property type="term" value="P:regulation of mRNA stability"/>
    <property type="evidence" value="ECO:0007669"/>
    <property type="project" value="InterPro"/>
</dbReference>
<dbReference type="GO" id="GO:0005737">
    <property type="term" value="C:cytoplasm"/>
    <property type="evidence" value="ECO:0007669"/>
    <property type="project" value="TreeGrafter"/>
</dbReference>
<gene>
    <name evidence="10" type="ORF">PENTCL1PPCAC_1272</name>
</gene>
<feature type="compositionally biased region" description="Polar residues" evidence="9">
    <location>
        <begin position="421"/>
        <end position="443"/>
    </location>
</feature>
<keyword evidence="6" id="KW-0863">Zinc-finger</keyword>
<dbReference type="GO" id="GO:0005634">
    <property type="term" value="C:nucleus"/>
    <property type="evidence" value="ECO:0007669"/>
    <property type="project" value="UniProtKB-SubCell"/>
</dbReference>
<accession>A0AAV5S9X5</accession>
<name>A0AAV5S9X5_9BILA</name>
<proteinExistence type="inferred from homology"/>
<evidence type="ECO:0000256" key="7">
    <source>
        <dbReference type="ARBA" id="ARBA00022833"/>
    </source>
</evidence>
<evidence type="ECO:0000256" key="3">
    <source>
        <dbReference type="ARBA" id="ARBA00015071"/>
    </source>
</evidence>
<evidence type="ECO:0000256" key="5">
    <source>
        <dbReference type="ARBA" id="ARBA00022737"/>
    </source>
</evidence>
<evidence type="ECO:0000256" key="8">
    <source>
        <dbReference type="ARBA" id="ARBA00023242"/>
    </source>
</evidence>
<comment type="caution">
    <text evidence="10">The sequence shown here is derived from an EMBL/GenBank/DDBJ whole genome shotgun (WGS) entry which is preliminary data.</text>
</comment>
<feature type="region of interest" description="Disordered" evidence="9">
    <location>
        <begin position="772"/>
        <end position="830"/>
    </location>
</feature>
<keyword evidence="8" id="KW-0539">Nucleus</keyword>
<evidence type="ECO:0000256" key="2">
    <source>
        <dbReference type="ARBA" id="ARBA00008423"/>
    </source>
</evidence>
<comment type="subcellular location">
    <subcellularLocation>
        <location evidence="1">Nucleus</location>
    </subcellularLocation>
</comment>
<keyword evidence="5" id="KW-0677">Repeat</keyword>
<dbReference type="AlphaFoldDB" id="A0AAV5S9X5"/>
<comment type="similarity">
    <text evidence="2">Belongs to the ZC3H14 family.</text>
</comment>
<dbReference type="Proteomes" id="UP001432027">
    <property type="component" value="Unassembled WGS sequence"/>
</dbReference>
<dbReference type="GO" id="GO:0008270">
    <property type="term" value="F:zinc ion binding"/>
    <property type="evidence" value="ECO:0007669"/>
    <property type="project" value="UniProtKB-KW"/>
</dbReference>
<dbReference type="PANTHER" id="PTHR14738">
    <property type="entry name" value="ZINC FINGER CCCH DOMAIN-CONTAINING PROTEIN 14"/>
    <property type="match status" value="1"/>
</dbReference>
<keyword evidence="11" id="KW-1185">Reference proteome</keyword>
<dbReference type="PANTHER" id="PTHR14738:SF29">
    <property type="entry name" value="ZINC FINGER CCCH DOMAIN-CONTAINING PROTEIN 14"/>
    <property type="match status" value="1"/>
</dbReference>
<evidence type="ECO:0000256" key="4">
    <source>
        <dbReference type="ARBA" id="ARBA00022723"/>
    </source>
</evidence>
<evidence type="ECO:0000256" key="1">
    <source>
        <dbReference type="ARBA" id="ARBA00004123"/>
    </source>
</evidence>
<dbReference type="Gene3D" id="4.10.1000.30">
    <property type="match status" value="1"/>
</dbReference>
<dbReference type="GO" id="GO:0008143">
    <property type="term" value="F:poly(A) binding"/>
    <property type="evidence" value="ECO:0007669"/>
    <property type="project" value="InterPro"/>
</dbReference>
<dbReference type="EMBL" id="BTSX01000001">
    <property type="protein sequence ID" value="GMS79097.1"/>
    <property type="molecule type" value="Genomic_DNA"/>
</dbReference>
<evidence type="ECO:0000313" key="10">
    <source>
        <dbReference type="EMBL" id="GMS79097.1"/>
    </source>
</evidence>
<sequence>MADLAGYQLWLAKQQHQYLFINNYWCAMLAYDMTDNNSSESFKIPYFIVEEELLKENNNVNLENQKDAYISNALRHWLVHLLNEFNKETNVTNYEEVLRDFFQQVDNILPSGVSNPLSPSTSFHNLPTECKLWILYTLRNHGKSNKRSLRTITKDQLGNTYHIVPDCRLYVRITRTENNPPIDYENVKYHPWGSLYRFVLSQPCILLCENENQWDPVWKAFMSFKLNNLYYAIRPTMTVELSKLNAVIMMRDGLRLDFEETMSKMAPVQKAPKKKRQKKKKVAVASAVIISEVDALKIDIEAVIVNDPLVSNILLPTPTEVKPKPQSNKSSEKCWQFPQCPLENTCPYVHPKFPCSKFPNCPHGWKCIWLHEFCPNDANCAEPNCAYEHINSTPTYHRIPRQPITASPRPVASVTALARNVSEQSTPQTAEDASRPASTPVTRQYISTSDQRKMRCQYFPQCKKNPCTYIHPTLKCRKFAEGKKCGGRYCFGLHGICPKDGSCDDWKCVYEHEKSLPIFLRKRSTQSATTNQSKGTLSRANSVSNLSTCSGRSYRSRKSVTFEDDSDTDSLVSANTKKNSTDLKPVGILRPPGGQTRASRSGASCTKQGCKLSHIVKKCPVFPRCPNGGLCIFEHELCANDGVCSKENCDYKHILLHPISKKWCTSGSRCKRVGCWFIHPKECVGRCPTPDDCWMYHNPAPARPPTGPGKRSGFAPGPGFPVEPGYLPMPPFLPRPAGINYGYGPDFGYRPGPVFPPGPGYGFAPAPHMGPGGFWQAPDFPPGGYGLRPGEPPRAAPPRSTGPSSPPPYTGLSAAERERLAAKARDSTRL</sequence>
<evidence type="ECO:0000256" key="9">
    <source>
        <dbReference type="SAM" id="MobiDB-lite"/>
    </source>
</evidence>
<feature type="region of interest" description="Disordered" evidence="9">
    <location>
        <begin position="524"/>
        <end position="551"/>
    </location>
</feature>